<dbReference type="InterPro" id="IPR029062">
    <property type="entry name" value="Class_I_gatase-like"/>
</dbReference>
<dbReference type="Pfam" id="PF03575">
    <property type="entry name" value="Peptidase_S51"/>
    <property type="match status" value="1"/>
</dbReference>
<proteinExistence type="inferred from homology"/>
<gene>
    <name evidence="5" type="ORF">GCM10008014_30520</name>
</gene>
<evidence type="ECO:0000256" key="3">
    <source>
        <dbReference type="ARBA" id="ARBA00022801"/>
    </source>
</evidence>
<evidence type="ECO:0000313" key="5">
    <source>
        <dbReference type="EMBL" id="GGH58165.1"/>
    </source>
</evidence>
<dbReference type="RefSeq" id="WP_188593001.1">
    <property type="nucleotide sequence ID" value="NZ_BMFU01000004.1"/>
</dbReference>
<dbReference type="Proteomes" id="UP000652153">
    <property type="component" value="Unassembled WGS sequence"/>
</dbReference>
<accession>A0ABQ1ZEN1</accession>
<keyword evidence="6" id="KW-1185">Reference proteome</keyword>
<name>A0ABQ1ZEN1_9BACL</name>
<dbReference type="InterPro" id="IPR005320">
    <property type="entry name" value="Peptidase_S51"/>
</dbReference>
<evidence type="ECO:0000313" key="6">
    <source>
        <dbReference type="Proteomes" id="UP000652153"/>
    </source>
</evidence>
<keyword evidence="3" id="KW-0378">Hydrolase</keyword>
<evidence type="ECO:0000256" key="2">
    <source>
        <dbReference type="ARBA" id="ARBA00022670"/>
    </source>
</evidence>
<protein>
    <recommendedName>
        <fullName evidence="7">Cyanophycinase</fullName>
    </recommendedName>
</protein>
<keyword evidence="4" id="KW-0720">Serine protease</keyword>
<evidence type="ECO:0008006" key="7">
    <source>
        <dbReference type="Google" id="ProtNLM"/>
    </source>
</evidence>
<comment type="similarity">
    <text evidence="1">Belongs to the peptidase S51 family.</text>
</comment>
<sequence>MRTYYYFSWFNHFFPEKLVKLLHEDIQDRKSLVMISGDPSDYEGEQVNFDDFTEWTWLTQANLLFDETHFIDYRVQHEEAQRIIRNASVIFLCGGDPVQQHDFLAKYELSNVIKNSNAVIIGASAGSLNMASKWFSSADAKPKLETSIIYEGLSCNAFAYESHAQRDYATFAEGYLFPLSKEIDVYAAEQESAMRVKDGKIDILGPVYLISHSRVQKLVETF</sequence>
<reference evidence="6" key="1">
    <citation type="journal article" date="2019" name="Int. J. Syst. Evol. Microbiol.">
        <title>The Global Catalogue of Microorganisms (GCM) 10K type strain sequencing project: providing services to taxonomists for standard genome sequencing and annotation.</title>
        <authorList>
            <consortium name="The Broad Institute Genomics Platform"/>
            <consortium name="The Broad Institute Genome Sequencing Center for Infectious Disease"/>
            <person name="Wu L."/>
            <person name="Ma J."/>
        </authorList>
    </citation>
    <scope>NUCLEOTIDE SEQUENCE [LARGE SCALE GENOMIC DNA]</scope>
    <source>
        <strain evidence="6">CGMCC 1.12770</strain>
    </source>
</reference>
<evidence type="ECO:0000256" key="1">
    <source>
        <dbReference type="ARBA" id="ARBA00006534"/>
    </source>
</evidence>
<dbReference type="Gene3D" id="3.40.50.880">
    <property type="match status" value="1"/>
</dbReference>
<comment type="caution">
    <text evidence="5">The sequence shown here is derived from an EMBL/GenBank/DDBJ whole genome shotgun (WGS) entry which is preliminary data.</text>
</comment>
<dbReference type="EMBL" id="BMFU01000004">
    <property type="protein sequence ID" value="GGH58165.1"/>
    <property type="molecule type" value="Genomic_DNA"/>
</dbReference>
<organism evidence="5 6">
    <name type="scientific">Paenibacillus silvae</name>
    <dbReference type="NCBI Taxonomy" id="1325358"/>
    <lineage>
        <taxon>Bacteria</taxon>
        <taxon>Bacillati</taxon>
        <taxon>Bacillota</taxon>
        <taxon>Bacilli</taxon>
        <taxon>Bacillales</taxon>
        <taxon>Paenibacillaceae</taxon>
        <taxon>Paenibacillus</taxon>
    </lineage>
</organism>
<dbReference type="SUPFAM" id="SSF52317">
    <property type="entry name" value="Class I glutamine amidotransferase-like"/>
    <property type="match status" value="1"/>
</dbReference>
<evidence type="ECO:0000256" key="4">
    <source>
        <dbReference type="ARBA" id="ARBA00022825"/>
    </source>
</evidence>
<keyword evidence="2" id="KW-0645">Protease</keyword>